<dbReference type="InterPro" id="IPR021153">
    <property type="entry name" value="HrcA_C"/>
</dbReference>
<dbReference type="InterPro" id="IPR002571">
    <property type="entry name" value="HrcA"/>
</dbReference>
<evidence type="ECO:0000313" key="7">
    <source>
        <dbReference type="EMBL" id="BDB96395.1"/>
    </source>
</evidence>
<dbReference type="PANTHER" id="PTHR34824:SF1">
    <property type="entry name" value="HEAT-INDUCIBLE TRANSCRIPTION REPRESSOR HRCA"/>
    <property type="match status" value="1"/>
</dbReference>
<accession>A0ABM7V9B9</accession>
<dbReference type="EMBL" id="AP025225">
    <property type="protein sequence ID" value="BDB96395.1"/>
    <property type="molecule type" value="Genomic_DNA"/>
</dbReference>
<comment type="function">
    <text evidence="5">Negative regulator of class I heat shock genes (grpE-dnaK-dnaJ and groELS operons). Prevents heat-shock induction of these operons.</text>
</comment>
<dbReference type="InterPro" id="IPR036390">
    <property type="entry name" value="WH_DNA-bd_sf"/>
</dbReference>
<evidence type="ECO:0000256" key="5">
    <source>
        <dbReference type="HAMAP-Rule" id="MF_00081"/>
    </source>
</evidence>
<dbReference type="Gene3D" id="3.30.450.40">
    <property type="match status" value="1"/>
</dbReference>
<proteinExistence type="inferred from homology"/>
<evidence type="ECO:0000256" key="1">
    <source>
        <dbReference type="ARBA" id="ARBA00022491"/>
    </source>
</evidence>
<name>A0ABM7V9B9_9PROT</name>
<dbReference type="SUPFAM" id="SSF46785">
    <property type="entry name" value="Winged helix' DNA-binding domain"/>
    <property type="match status" value="1"/>
</dbReference>
<evidence type="ECO:0000313" key="8">
    <source>
        <dbReference type="Proteomes" id="UP001320209"/>
    </source>
</evidence>
<dbReference type="PANTHER" id="PTHR34824">
    <property type="entry name" value="HEAT-INDUCIBLE TRANSCRIPTION REPRESSOR HRCA"/>
    <property type="match status" value="1"/>
</dbReference>
<keyword evidence="1 5" id="KW-0678">Repressor</keyword>
<evidence type="ECO:0000256" key="4">
    <source>
        <dbReference type="ARBA" id="ARBA00023163"/>
    </source>
</evidence>
<evidence type="ECO:0000256" key="3">
    <source>
        <dbReference type="ARBA" id="ARBA00023016"/>
    </source>
</evidence>
<dbReference type="Pfam" id="PF01628">
    <property type="entry name" value="HrcA"/>
    <property type="match status" value="1"/>
</dbReference>
<gene>
    <name evidence="5 7" type="primary">hrcA</name>
    <name evidence="7" type="ORF">HYD_5280</name>
</gene>
<keyword evidence="3 5" id="KW-0346">Stress response</keyword>
<dbReference type="Gene3D" id="1.10.10.10">
    <property type="entry name" value="Winged helix-like DNA-binding domain superfamily/Winged helix DNA-binding domain"/>
    <property type="match status" value="1"/>
</dbReference>
<keyword evidence="8" id="KW-1185">Reference proteome</keyword>
<dbReference type="HAMAP" id="MF_00081">
    <property type="entry name" value="HrcA"/>
    <property type="match status" value="1"/>
</dbReference>
<dbReference type="InterPro" id="IPR036388">
    <property type="entry name" value="WH-like_DNA-bd_sf"/>
</dbReference>
<protein>
    <recommendedName>
        <fullName evidence="5">Heat-inducible transcription repressor HrcA</fullName>
    </recommendedName>
</protein>
<dbReference type="SUPFAM" id="SSF55781">
    <property type="entry name" value="GAF domain-like"/>
    <property type="match status" value="1"/>
</dbReference>
<evidence type="ECO:0000259" key="6">
    <source>
        <dbReference type="Pfam" id="PF01628"/>
    </source>
</evidence>
<reference evidence="7" key="1">
    <citation type="submission" date="2021-10" db="EMBL/GenBank/DDBJ databases">
        <title>Genome Sequence of The Candidatus Hydrogeosomobacter endosymbioticus, an Intracellular Bacterial Symbiont of the Anaerobic Ciliate GW7.</title>
        <authorList>
            <person name="Shiohama Y."/>
            <person name="Shinzato N."/>
        </authorList>
    </citation>
    <scope>NUCLEOTIDE SEQUENCE [LARGE SCALE GENOMIC DNA]</scope>
    <source>
        <strain evidence="7">200920</strain>
    </source>
</reference>
<dbReference type="Proteomes" id="UP001320209">
    <property type="component" value="Chromosome"/>
</dbReference>
<comment type="similarity">
    <text evidence="5">Belongs to the HrcA family.</text>
</comment>
<evidence type="ECO:0000256" key="2">
    <source>
        <dbReference type="ARBA" id="ARBA00023015"/>
    </source>
</evidence>
<dbReference type="PIRSF" id="PIRSF005485">
    <property type="entry name" value="HrcA"/>
    <property type="match status" value="1"/>
</dbReference>
<dbReference type="InterPro" id="IPR023120">
    <property type="entry name" value="WHTH_transcript_rep_HrcA_IDD"/>
</dbReference>
<dbReference type="Gene3D" id="3.30.390.60">
    <property type="entry name" value="Heat-inducible transcription repressor hrca homolog, domain 3"/>
    <property type="match status" value="1"/>
</dbReference>
<dbReference type="RefSeq" id="WP_236864731.1">
    <property type="nucleotide sequence ID" value="NZ_AP025225.1"/>
</dbReference>
<sequence>MKLDTRSLNVLYRIVELYLDGIPAVGSRTLSALMAGSFSPATLRNTMASLERKGLLFSAHASSGRAPTALGIKLYVQHLLRNCSYDSRLPNMNASIARGSDISGIAEVLAQSCNCMSIVISQHSERIIKRIELIRADSEKCLAVIVSQDGHVDKKPVSISSHVSKSDIDEAINCINAYSNGRTLREALSDFNRDIAERRKQVSDILFNMVNKGLEDSSPIHKKSFAISGQNNLLDFVQSIGDLEKFKELSTLIEKQEEFLSILDQVVSRETDGDGATESAGMKVLIGGESECEKFSIGGYSLIISPHKDASLGDGVVIGIVGPLCMNYKKAIYMINSIVNASEEICEHA</sequence>
<keyword evidence="2 5" id="KW-0805">Transcription regulation</keyword>
<organism evidence="7 8">
    <name type="scientific">Candidatus Hydrogenosomobacter endosymbioticus</name>
    <dbReference type="NCBI Taxonomy" id="2558174"/>
    <lineage>
        <taxon>Bacteria</taxon>
        <taxon>Pseudomonadati</taxon>
        <taxon>Pseudomonadota</taxon>
        <taxon>Alphaproteobacteria</taxon>
        <taxon>Holosporales</taxon>
        <taxon>Holosporaceae</taxon>
        <taxon>Candidatus Hydrogenosomobacter</taxon>
    </lineage>
</organism>
<keyword evidence="4 5" id="KW-0804">Transcription</keyword>
<feature type="domain" description="Heat-inducible transcription repressor HrcA C-terminal" evidence="6">
    <location>
        <begin position="103"/>
        <end position="332"/>
    </location>
</feature>
<dbReference type="InterPro" id="IPR029016">
    <property type="entry name" value="GAF-like_dom_sf"/>
</dbReference>